<dbReference type="InterPro" id="IPR005502">
    <property type="entry name" value="Ribosyl_crysJ1"/>
</dbReference>
<dbReference type="GO" id="GO:0016787">
    <property type="term" value="F:hydrolase activity"/>
    <property type="evidence" value="ECO:0007669"/>
    <property type="project" value="UniProtKB-KW"/>
</dbReference>
<accession>A0A285VDY6</accession>
<dbReference type="Proteomes" id="UP000219688">
    <property type="component" value="Unassembled WGS sequence"/>
</dbReference>
<evidence type="ECO:0000313" key="1">
    <source>
        <dbReference type="EMBL" id="SOC52319.1"/>
    </source>
</evidence>
<dbReference type="SUPFAM" id="SSF101478">
    <property type="entry name" value="ADP-ribosylglycohydrolase"/>
    <property type="match status" value="1"/>
</dbReference>
<keyword evidence="1" id="KW-0378">Hydrolase</keyword>
<dbReference type="InterPro" id="IPR036705">
    <property type="entry name" value="Ribosyl_crysJ1_sf"/>
</dbReference>
<evidence type="ECO:0000313" key="2">
    <source>
        <dbReference type="Proteomes" id="UP000219688"/>
    </source>
</evidence>
<dbReference type="RefSeq" id="WP_097186666.1">
    <property type="nucleotide sequence ID" value="NZ_OBQK01000001.1"/>
</dbReference>
<dbReference type="EMBL" id="OBQK01000001">
    <property type="protein sequence ID" value="SOC52319.1"/>
    <property type="molecule type" value="Genomic_DNA"/>
</dbReference>
<gene>
    <name evidence="1" type="ORF">SAMN05421879_101487</name>
</gene>
<proteinExistence type="predicted"/>
<keyword evidence="2" id="KW-1185">Reference proteome</keyword>
<dbReference type="Gene3D" id="1.10.4080.10">
    <property type="entry name" value="ADP-ribosylation/Crystallin J1"/>
    <property type="match status" value="1"/>
</dbReference>
<reference evidence="2" key="1">
    <citation type="submission" date="2017-08" db="EMBL/GenBank/DDBJ databases">
        <authorList>
            <person name="Varghese N."/>
            <person name="Submissions S."/>
        </authorList>
    </citation>
    <scope>NUCLEOTIDE SEQUENCE [LARGE SCALE GENOMIC DNA]</scope>
    <source>
        <strain evidence="2">USBA17B2</strain>
    </source>
</reference>
<dbReference type="AlphaFoldDB" id="A0A285VDY6"/>
<sequence length="351" mass="36229">MSEQGLDIQSAARLAKLIELSRGVLHGIALGDGADHLFSSAAVRPAGVATQLTLATVEGMIRTMERAGRQLDHDWGHESLASLRRWATGQGISGVAPERGPGGSLLAQVPGYAVRRGRAPATVAVLRHGPEVLTLGPKSLGAHALVRTLPFATLVAQHGPDCVWPAVETARVTHAHDLVGPVVAAGARLAAATQKGVDSLATSWLEEVERLESEGAGVVARRLGAAVMAASTDPHEPARVGELAPDRSALSVLTASVYAVLSHPQPEHFHLAMGLASFAPDKTSTSAVTGGLLGALNGSTPLLALGASRGELAWACDALGTDLAMTVLLTPLGREPDGTAWLAGWEARYPV</sequence>
<organism evidence="1 2">
    <name type="scientific">Ornithinimicrobium cerasi</name>
    <dbReference type="NCBI Taxonomy" id="2248773"/>
    <lineage>
        <taxon>Bacteria</taxon>
        <taxon>Bacillati</taxon>
        <taxon>Actinomycetota</taxon>
        <taxon>Actinomycetes</taxon>
        <taxon>Micrococcales</taxon>
        <taxon>Ornithinimicrobiaceae</taxon>
        <taxon>Ornithinimicrobium</taxon>
    </lineage>
</organism>
<name>A0A285VDY6_9MICO</name>
<protein>
    <submittedName>
        <fullName evidence="1">ADP-ribosylglycohydrolase</fullName>
    </submittedName>
</protein>
<dbReference type="Pfam" id="PF03747">
    <property type="entry name" value="ADP_ribosyl_GH"/>
    <property type="match status" value="1"/>
</dbReference>